<evidence type="ECO:0000313" key="3">
    <source>
        <dbReference type="Proteomes" id="UP000266723"/>
    </source>
</evidence>
<organism evidence="2 3">
    <name type="scientific">Brassica cretica</name>
    <name type="common">Mustard</name>
    <dbReference type="NCBI Taxonomy" id="69181"/>
    <lineage>
        <taxon>Eukaryota</taxon>
        <taxon>Viridiplantae</taxon>
        <taxon>Streptophyta</taxon>
        <taxon>Embryophyta</taxon>
        <taxon>Tracheophyta</taxon>
        <taxon>Spermatophyta</taxon>
        <taxon>Magnoliopsida</taxon>
        <taxon>eudicotyledons</taxon>
        <taxon>Gunneridae</taxon>
        <taxon>Pentapetalae</taxon>
        <taxon>rosids</taxon>
        <taxon>malvids</taxon>
        <taxon>Brassicales</taxon>
        <taxon>Brassicaceae</taxon>
        <taxon>Brassiceae</taxon>
        <taxon>Brassica</taxon>
    </lineage>
</organism>
<name>A0ABQ7DYP4_BRACR</name>
<dbReference type="Pfam" id="PF14303">
    <property type="entry name" value="NAM-associated"/>
    <property type="match status" value="1"/>
</dbReference>
<evidence type="ECO:0000259" key="1">
    <source>
        <dbReference type="Pfam" id="PF14303"/>
    </source>
</evidence>
<keyword evidence="3" id="KW-1185">Reference proteome</keyword>
<proteinExistence type="predicted"/>
<feature type="domain" description="No apical meristem-associated C-terminal" evidence="1">
    <location>
        <begin position="13"/>
        <end position="103"/>
    </location>
</feature>
<dbReference type="InterPro" id="IPR029466">
    <property type="entry name" value="NAM-associated_C"/>
</dbReference>
<reference evidence="2 3" key="1">
    <citation type="journal article" date="2020" name="BMC Genomics">
        <title>Intraspecific diversification of the crop wild relative Brassica cretica Lam. using demographic model selection.</title>
        <authorList>
            <person name="Kioukis A."/>
            <person name="Michalopoulou V.A."/>
            <person name="Briers L."/>
            <person name="Pirintsos S."/>
            <person name="Studholme D.J."/>
            <person name="Pavlidis P."/>
            <person name="Sarris P.F."/>
        </authorList>
    </citation>
    <scope>NUCLEOTIDE SEQUENCE [LARGE SCALE GENOMIC DNA]</scope>
    <source>
        <strain evidence="3">cv. PFS-1207/04</strain>
    </source>
</reference>
<protein>
    <recommendedName>
        <fullName evidence="1">No apical meristem-associated C-terminal domain-containing protein</fullName>
    </recommendedName>
</protein>
<sequence>LDDDGEVIGGYPSQQPIGVKASKLKGGNVDQTSLLIYTLQEGNRQLLEQLKKINAQKQRFLDIQKKSYALAEFKEEKKILLQDLSSIQDPNIRVYLQAEQTRIIQQQCGESTL</sequence>
<gene>
    <name evidence="2" type="ORF">DY000_02029871</name>
</gene>
<dbReference type="Proteomes" id="UP000266723">
    <property type="component" value="Unassembled WGS sequence"/>
</dbReference>
<accession>A0ABQ7DYP4</accession>
<evidence type="ECO:0000313" key="2">
    <source>
        <dbReference type="EMBL" id="KAF3583147.1"/>
    </source>
</evidence>
<feature type="non-terminal residue" evidence="2">
    <location>
        <position position="1"/>
    </location>
</feature>
<comment type="caution">
    <text evidence="2">The sequence shown here is derived from an EMBL/GenBank/DDBJ whole genome shotgun (WGS) entry which is preliminary data.</text>
</comment>
<dbReference type="EMBL" id="QGKV02000649">
    <property type="protein sequence ID" value="KAF3583147.1"/>
    <property type="molecule type" value="Genomic_DNA"/>
</dbReference>